<sequence>MARRQNYMILEPAYRRLHKLKEMATEENVSPKIRAEIDAIIDLLKVRADYCEDQSTKPSEDLLRLMEATLHHQWKDAFEQGKLSYVPTTLMMSGNLEAPKGMILVDNALFFGDPYTKEGYMGKAGEGITSFNDIVREDGNVHKMRLF</sequence>
<name>K1QCN2_MAGGI</name>
<reference evidence="1" key="1">
    <citation type="journal article" date="2012" name="Nature">
        <title>The oyster genome reveals stress adaptation and complexity of shell formation.</title>
        <authorList>
            <person name="Zhang G."/>
            <person name="Fang X."/>
            <person name="Guo X."/>
            <person name="Li L."/>
            <person name="Luo R."/>
            <person name="Xu F."/>
            <person name="Yang P."/>
            <person name="Zhang L."/>
            <person name="Wang X."/>
            <person name="Qi H."/>
            <person name="Xiong Z."/>
            <person name="Que H."/>
            <person name="Xie Y."/>
            <person name="Holland P.W."/>
            <person name="Paps J."/>
            <person name="Zhu Y."/>
            <person name="Wu F."/>
            <person name="Chen Y."/>
            <person name="Wang J."/>
            <person name="Peng C."/>
            <person name="Meng J."/>
            <person name="Yang L."/>
            <person name="Liu J."/>
            <person name="Wen B."/>
            <person name="Zhang N."/>
            <person name="Huang Z."/>
            <person name="Zhu Q."/>
            <person name="Feng Y."/>
            <person name="Mount A."/>
            <person name="Hedgecock D."/>
            <person name="Xu Z."/>
            <person name="Liu Y."/>
            <person name="Domazet-Loso T."/>
            <person name="Du Y."/>
            <person name="Sun X."/>
            <person name="Zhang S."/>
            <person name="Liu B."/>
            <person name="Cheng P."/>
            <person name="Jiang X."/>
            <person name="Li J."/>
            <person name="Fan D."/>
            <person name="Wang W."/>
            <person name="Fu W."/>
            <person name="Wang T."/>
            <person name="Wang B."/>
            <person name="Zhang J."/>
            <person name="Peng Z."/>
            <person name="Li Y."/>
            <person name="Li N."/>
            <person name="Wang J."/>
            <person name="Chen M."/>
            <person name="He Y."/>
            <person name="Tan F."/>
            <person name="Song X."/>
            <person name="Zheng Q."/>
            <person name="Huang R."/>
            <person name="Yang H."/>
            <person name="Du X."/>
            <person name="Chen L."/>
            <person name="Yang M."/>
            <person name="Gaffney P.M."/>
            <person name="Wang S."/>
            <person name="Luo L."/>
            <person name="She Z."/>
            <person name="Ming Y."/>
            <person name="Huang W."/>
            <person name="Zhang S."/>
            <person name="Huang B."/>
            <person name="Zhang Y."/>
            <person name="Qu T."/>
            <person name="Ni P."/>
            <person name="Miao G."/>
            <person name="Wang J."/>
            <person name="Wang Q."/>
            <person name="Steinberg C.E."/>
            <person name="Wang H."/>
            <person name="Li N."/>
            <person name="Qian L."/>
            <person name="Zhang G."/>
            <person name="Li Y."/>
            <person name="Yang H."/>
            <person name="Liu X."/>
            <person name="Wang J."/>
            <person name="Yin Y."/>
            <person name="Wang J."/>
        </authorList>
    </citation>
    <scope>NUCLEOTIDE SEQUENCE [LARGE SCALE GENOMIC DNA]</scope>
    <source>
        <strain evidence="1">05x7-T-G4-1.051#20</strain>
    </source>
</reference>
<dbReference type="AlphaFoldDB" id="K1QCN2"/>
<evidence type="ECO:0000313" key="1">
    <source>
        <dbReference type="EMBL" id="EKC28899.1"/>
    </source>
</evidence>
<dbReference type="HOGENOM" id="CLU_1769853_0_0_1"/>
<protein>
    <submittedName>
        <fullName evidence="1">Uncharacterized protein</fullName>
    </submittedName>
</protein>
<gene>
    <name evidence="1" type="ORF">CGI_10020830</name>
</gene>
<accession>K1QCN2</accession>
<organism evidence="1">
    <name type="scientific">Magallana gigas</name>
    <name type="common">Pacific oyster</name>
    <name type="synonym">Crassostrea gigas</name>
    <dbReference type="NCBI Taxonomy" id="29159"/>
    <lineage>
        <taxon>Eukaryota</taxon>
        <taxon>Metazoa</taxon>
        <taxon>Spiralia</taxon>
        <taxon>Lophotrochozoa</taxon>
        <taxon>Mollusca</taxon>
        <taxon>Bivalvia</taxon>
        <taxon>Autobranchia</taxon>
        <taxon>Pteriomorphia</taxon>
        <taxon>Ostreida</taxon>
        <taxon>Ostreoidea</taxon>
        <taxon>Ostreidae</taxon>
        <taxon>Magallana</taxon>
    </lineage>
</organism>
<dbReference type="EMBL" id="JH817222">
    <property type="protein sequence ID" value="EKC28899.1"/>
    <property type="molecule type" value="Genomic_DNA"/>
</dbReference>
<proteinExistence type="predicted"/>
<dbReference type="InParanoid" id="K1QCN2"/>